<reference evidence="5" key="2">
    <citation type="submission" date="2020-12" db="EMBL/GenBank/DDBJ databases">
        <title>New Spironucleus salmonicida genome in near-complete chromosomes.</title>
        <authorList>
            <person name="Xu F."/>
            <person name="Kurt Z."/>
            <person name="Jimenez-Gonzalez A."/>
            <person name="Astvaldsson A."/>
            <person name="Andersson J.O."/>
            <person name="Svard S.G."/>
        </authorList>
    </citation>
    <scope>NUCLEOTIDE SEQUENCE</scope>
    <source>
        <strain evidence="5">ATCC 50377</strain>
    </source>
</reference>
<dbReference type="EMBL" id="AUWU02000005">
    <property type="protein sequence ID" value="KAH0573110.1"/>
    <property type="molecule type" value="Genomic_DNA"/>
</dbReference>
<keyword evidence="2" id="KW-0812">Transmembrane</keyword>
<keyword evidence="2" id="KW-1133">Transmembrane helix</keyword>
<dbReference type="VEuPathDB" id="GiardiaDB:SS50377_25228"/>
<dbReference type="EMBL" id="KI545959">
    <property type="protein sequence ID" value="EST49091.1"/>
    <property type="molecule type" value="Genomic_DNA"/>
</dbReference>
<name>V6LWR3_9EUKA</name>
<evidence type="ECO:0000313" key="5">
    <source>
        <dbReference type="EMBL" id="KAH0573108.1"/>
    </source>
</evidence>
<organism evidence="3">
    <name type="scientific">Spironucleus salmonicida</name>
    <dbReference type="NCBI Taxonomy" id="348837"/>
    <lineage>
        <taxon>Eukaryota</taxon>
        <taxon>Metamonada</taxon>
        <taxon>Diplomonadida</taxon>
        <taxon>Hexamitidae</taxon>
        <taxon>Hexamitinae</taxon>
        <taxon>Spironucleus</taxon>
    </lineage>
</organism>
<keyword evidence="7" id="KW-1185">Reference proteome</keyword>
<gene>
    <name evidence="3" type="ORF">SS50377_10639</name>
    <name evidence="4" type="ORF">SS50377_10643</name>
    <name evidence="5" type="ORF">SS50377_25226</name>
    <name evidence="6" type="ORF">SS50377_25228</name>
</gene>
<evidence type="ECO:0000256" key="2">
    <source>
        <dbReference type="SAM" id="Phobius"/>
    </source>
</evidence>
<dbReference type="EMBL" id="KI545959">
    <property type="protein sequence ID" value="EST49087.1"/>
    <property type="molecule type" value="Genomic_DNA"/>
</dbReference>
<feature type="compositionally biased region" description="Pro residues" evidence="1">
    <location>
        <begin position="163"/>
        <end position="181"/>
    </location>
</feature>
<dbReference type="EMBL" id="AUWU02000005">
    <property type="protein sequence ID" value="KAH0573108.1"/>
    <property type="molecule type" value="Genomic_DNA"/>
</dbReference>
<dbReference type="OrthoDB" id="430044at2759"/>
<sequence length="225" mass="23624">MTQDNTNTQVNDAVSTCTRHFDCASKHEGYCDKNTHTCQPCQANCIVCQSAASCNSCEPTTHVTTTTGQCTPICKDLIQDQFCGEGEAKTCTDFTTSSCKCGNRSNCKTCKDSGLPTCATCLTGMKMDRDGRCLDCAQGFTLITGMCWKVGSDPDIPDDPVDPNVPVPPVDPNVPVPPEQPVDPEAPASNKLGGGAVTGIVVGVVLVVGAVAGGLAYYFIKKGKK</sequence>
<evidence type="ECO:0000313" key="3">
    <source>
        <dbReference type="EMBL" id="EST49087.1"/>
    </source>
</evidence>
<dbReference type="AlphaFoldDB" id="V6LWR3"/>
<dbReference type="VEuPathDB" id="GiardiaDB:SS50377_25226"/>
<feature type="region of interest" description="Disordered" evidence="1">
    <location>
        <begin position="158"/>
        <end position="190"/>
    </location>
</feature>
<dbReference type="SMART" id="SM00261">
    <property type="entry name" value="FU"/>
    <property type="match status" value="2"/>
</dbReference>
<evidence type="ECO:0000313" key="7">
    <source>
        <dbReference type="Proteomes" id="UP000018208"/>
    </source>
</evidence>
<reference evidence="3 5" key="1">
    <citation type="journal article" date="2014" name="PLoS Genet.">
        <title>The Genome of Spironucleus salmonicida Highlights a Fish Pathogen Adapted to Fluctuating Environments.</title>
        <authorList>
            <person name="Xu F."/>
            <person name="Jerlstrom-Hultqvist J."/>
            <person name="Einarsson E."/>
            <person name="Astvaldsson A."/>
            <person name="Svard S.G."/>
            <person name="Andersson J.O."/>
        </authorList>
    </citation>
    <scope>NUCLEOTIDE SEQUENCE</scope>
    <source>
        <strain evidence="5">ATCC 50377</strain>
    </source>
</reference>
<evidence type="ECO:0000313" key="6">
    <source>
        <dbReference type="EMBL" id="KAH0573110.1"/>
    </source>
</evidence>
<proteinExistence type="predicted"/>
<protein>
    <submittedName>
        <fullName evidence="3">Cysteine-rich membrane protein 1</fullName>
    </submittedName>
</protein>
<keyword evidence="2" id="KW-0472">Membrane</keyword>
<dbReference type="InterPro" id="IPR006212">
    <property type="entry name" value="Furin_repeat"/>
</dbReference>
<dbReference type="SUPFAM" id="SSF57184">
    <property type="entry name" value="Growth factor receptor domain"/>
    <property type="match status" value="1"/>
</dbReference>
<feature type="transmembrane region" description="Helical" evidence="2">
    <location>
        <begin position="196"/>
        <end position="220"/>
    </location>
</feature>
<dbReference type="InterPro" id="IPR009030">
    <property type="entry name" value="Growth_fac_rcpt_cys_sf"/>
</dbReference>
<evidence type="ECO:0000256" key="1">
    <source>
        <dbReference type="SAM" id="MobiDB-lite"/>
    </source>
</evidence>
<evidence type="ECO:0000313" key="4">
    <source>
        <dbReference type="EMBL" id="EST49091.1"/>
    </source>
</evidence>
<dbReference type="Proteomes" id="UP000018208">
    <property type="component" value="Unassembled WGS sequence"/>
</dbReference>
<accession>V6LWR3</accession>